<organism evidence="1 2">
    <name type="scientific">Portunus trituberculatus</name>
    <name type="common">Swimming crab</name>
    <name type="synonym">Neptunus trituberculatus</name>
    <dbReference type="NCBI Taxonomy" id="210409"/>
    <lineage>
        <taxon>Eukaryota</taxon>
        <taxon>Metazoa</taxon>
        <taxon>Ecdysozoa</taxon>
        <taxon>Arthropoda</taxon>
        <taxon>Crustacea</taxon>
        <taxon>Multicrustacea</taxon>
        <taxon>Malacostraca</taxon>
        <taxon>Eumalacostraca</taxon>
        <taxon>Eucarida</taxon>
        <taxon>Decapoda</taxon>
        <taxon>Pleocyemata</taxon>
        <taxon>Brachyura</taxon>
        <taxon>Eubrachyura</taxon>
        <taxon>Portunoidea</taxon>
        <taxon>Portunidae</taxon>
        <taxon>Portuninae</taxon>
        <taxon>Portunus</taxon>
    </lineage>
</organism>
<proteinExistence type="predicted"/>
<evidence type="ECO:0000313" key="2">
    <source>
        <dbReference type="Proteomes" id="UP000324222"/>
    </source>
</evidence>
<keyword evidence="2" id="KW-1185">Reference proteome</keyword>
<reference evidence="1 2" key="1">
    <citation type="submission" date="2019-05" db="EMBL/GenBank/DDBJ databases">
        <title>Another draft genome of Portunus trituberculatus and its Hox gene families provides insights of decapod evolution.</title>
        <authorList>
            <person name="Jeong J.-H."/>
            <person name="Song I."/>
            <person name="Kim S."/>
            <person name="Choi T."/>
            <person name="Kim D."/>
            <person name="Ryu S."/>
            <person name="Kim W."/>
        </authorList>
    </citation>
    <scope>NUCLEOTIDE SEQUENCE [LARGE SCALE GENOMIC DNA]</scope>
    <source>
        <tissue evidence="1">Muscle</tissue>
    </source>
</reference>
<protein>
    <submittedName>
        <fullName evidence="1">Uncharacterized protein</fullName>
    </submittedName>
</protein>
<sequence>MAAQLAQPICQLLVFPSFGLNNARAWLGRQSFPSLNMPGPHEESDQAFVPWRAPVSRHPRVHDLRQPLTRLTQHPRYALHPAAQNASRSLTSTSSFVEAAVDREAVDW</sequence>
<dbReference type="EMBL" id="VSRR010090551">
    <property type="protein sequence ID" value="MPC92239.1"/>
    <property type="molecule type" value="Genomic_DNA"/>
</dbReference>
<dbReference type="AlphaFoldDB" id="A0A5B7JBJ8"/>
<evidence type="ECO:0000313" key="1">
    <source>
        <dbReference type="EMBL" id="MPC92239.1"/>
    </source>
</evidence>
<comment type="caution">
    <text evidence="1">The sequence shown here is derived from an EMBL/GenBank/DDBJ whole genome shotgun (WGS) entry which is preliminary data.</text>
</comment>
<accession>A0A5B7JBJ8</accession>
<name>A0A5B7JBJ8_PORTR</name>
<dbReference type="Proteomes" id="UP000324222">
    <property type="component" value="Unassembled WGS sequence"/>
</dbReference>
<gene>
    <name evidence="1" type="ORF">E2C01_087318</name>
</gene>